<evidence type="ECO:0000256" key="2">
    <source>
        <dbReference type="ARBA" id="ARBA00025180"/>
    </source>
</evidence>
<evidence type="ECO:0000259" key="6">
    <source>
        <dbReference type="Pfam" id="PF16561"/>
    </source>
</evidence>
<feature type="domain" description="AMP-activated protein kinase glycogen-binding" evidence="6">
    <location>
        <begin position="414"/>
        <end position="493"/>
    </location>
</feature>
<evidence type="ECO:0000256" key="4">
    <source>
        <dbReference type="SAM" id="MobiDB-lite"/>
    </source>
</evidence>
<organism evidence="7 8">
    <name type="scientific">Pristionchus fissidentatus</name>
    <dbReference type="NCBI Taxonomy" id="1538716"/>
    <lineage>
        <taxon>Eukaryota</taxon>
        <taxon>Metazoa</taxon>
        <taxon>Ecdysozoa</taxon>
        <taxon>Nematoda</taxon>
        <taxon>Chromadorea</taxon>
        <taxon>Rhabditida</taxon>
        <taxon>Rhabditina</taxon>
        <taxon>Diplogasteromorpha</taxon>
        <taxon>Diplogasteroidea</taxon>
        <taxon>Neodiplogasteridae</taxon>
        <taxon>Pristionchus</taxon>
    </lineage>
</organism>
<feature type="compositionally biased region" description="Low complexity" evidence="4">
    <location>
        <begin position="342"/>
        <end position="352"/>
    </location>
</feature>
<feature type="compositionally biased region" description="Basic and acidic residues" evidence="4">
    <location>
        <begin position="226"/>
        <end position="241"/>
    </location>
</feature>
<name>A0AAV5W078_9BILA</name>
<proteinExistence type="inferred from homology"/>
<keyword evidence="5" id="KW-0812">Transmembrane</keyword>
<comment type="function">
    <text evidence="2">Non-catalytic subunit of AMP-activated protein kinase (AMPK), an energy sensor protein kinase that plays a key role in regulating cellular energy metabolism. In response to reduction of intracellular ATP levels, AMPK activates energy-producing pathways and inhibits energy-consuming processes: inhibits protein, carbohydrate and lipid biosynthesis, as well as cell growth and proliferation. AMPK acts via direct phosphorylation of metabolic enzymes, and by longer-term effects via phosphorylation of transcription regulators. Also acts as a regulator of cellular polarity by remodeling the actin cytoskeleton; probably by indirectly activating myosin. Beta non-catalytic subunit acts as a scaffold on which the AMPK complex assembles, via its C-terminus that bridges alpha (PRKAA1 or PRKAA2) and gamma subunits (PRKAG1, PRKAG2 or PRKAG3).</text>
</comment>
<dbReference type="AlphaFoldDB" id="A0AAV5W078"/>
<gene>
    <name evidence="7" type="ORF">PFISCL1PPCAC_16517</name>
</gene>
<feature type="region of interest" description="Disordered" evidence="4">
    <location>
        <begin position="342"/>
        <end position="385"/>
    </location>
</feature>
<dbReference type="Proteomes" id="UP001432322">
    <property type="component" value="Unassembled WGS sequence"/>
</dbReference>
<dbReference type="InterPro" id="IPR014756">
    <property type="entry name" value="Ig_E-set"/>
</dbReference>
<keyword evidence="5" id="KW-1133">Transmembrane helix</keyword>
<dbReference type="Gene3D" id="2.60.40.10">
    <property type="entry name" value="Immunoglobulins"/>
    <property type="match status" value="1"/>
</dbReference>
<dbReference type="InterPro" id="IPR032640">
    <property type="entry name" value="AMPK1_CBM"/>
</dbReference>
<feature type="region of interest" description="Disordered" evidence="4">
    <location>
        <begin position="207"/>
        <end position="241"/>
    </location>
</feature>
<dbReference type="PANTHER" id="PTHR10343">
    <property type="entry name" value="5'-AMP-ACTIVATED PROTEIN KINASE , BETA SUBUNIT"/>
    <property type="match status" value="1"/>
</dbReference>
<keyword evidence="5" id="KW-0472">Membrane</keyword>
<dbReference type="FunFam" id="2.60.40.10:FF:001860">
    <property type="entry name" value="Sucrose nonfermenting 4-like protein"/>
    <property type="match status" value="1"/>
</dbReference>
<reference evidence="7" key="1">
    <citation type="submission" date="2023-10" db="EMBL/GenBank/DDBJ databases">
        <title>Genome assembly of Pristionchus species.</title>
        <authorList>
            <person name="Yoshida K."/>
            <person name="Sommer R.J."/>
        </authorList>
    </citation>
    <scope>NUCLEOTIDE SEQUENCE</scope>
    <source>
        <strain evidence="7">RS5133</strain>
    </source>
</reference>
<evidence type="ECO:0000256" key="5">
    <source>
        <dbReference type="SAM" id="Phobius"/>
    </source>
</evidence>
<dbReference type="PANTHER" id="PTHR10343:SF84">
    <property type="entry name" value="5'-AMP-ACTIVATED PROTEIN KINASE SUBUNIT BETA-1"/>
    <property type="match status" value="1"/>
</dbReference>
<evidence type="ECO:0000313" key="8">
    <source>
        <dbReference type="Proteomes" id="UP001432322"/>
    </source>
</evidence>
<dbReference type="InterPro" id="IPR013783">
    <property type="entry name" value="Ig-like_fold"/>
</dbReference>
<dbReference type="CDD" id="cd02859">
    <property type="entry name" value="E_set_AMPKbeta_like_N"/>
    <property type="match status" value="1"/>
</dbReference>
<dbReference type="EMBL" id="BTSY01000004">
    <property type="protein sequence ID" value="GMT25220.1"/>
    <property type="molecule type" value="Genomic_DNA"/>
</dbReference>
<protein>
    <recommendedName>
        <fullName evidence="3">5'-AMP-activated protein kinase subunit beta-1</fullName>
    </recommendedName>
</protein>
<feature type="compositionally biased region" description="Polar residues" evidence="4">
    <location>
        <begin position="358"/>
        <end position="368"/>
    </location>
</feature>
<feature type="compositionally biased region" description="Low complexity" evidence="4">
    <location>
        <begin position="208"/>
        <end position="225"/>
    </location>
</feature>
<comment type="caution">
    <text evidence="7">The sequence shown here is derived from an EMBL/GenBank/DDBJ whole genome shotgun (WGS) entry which is preliminary data.</text>
</comment>
<accession>A0AAV5W078</accession>
<evidence type="ECO:0000256" key="1">
    <source>
        <dbReference type="ARBA" id="ARBA00010926"/>
    </source>
</evidence>
<dbReference type="Pfam" id="PF16561">
    <property type="entry name" value="AMPK1_CBM"/>
    <property type="match status" value="1"/>
</dbReference>
<evidence type="ECO:0000256" key="3">
    <source>
        <dbReference type="ARBA" id="ARBA00040010"/>
    </source>
</evidence>
<dbReference type="InterPro" id="IPR050827">
    <property type="entry name" value="CRP1_MDG1_kinase"/>
</dbReference>
<sequence>VSGDADDVSSLSEVLYKSLRGTFRSTVRWLLKCSNVSPPPTRASDLVKLLEQTNLTDVVVHPTDHTPFYITMSLFVVASFVVFYVLMVAYTWISQLFSGWKTTLKTSEDPSQLPVMQPDQMGFEERPPKFKVKMSEPVHVHLVESTKKRSEAAGVKRGGSLRGEISARGKVESIVEIPVQTAPPMVLPPGSVEKILDRESVLLASTQSSHSTAAIPASTTASTASEGKREGAGRGDYDCVTDHSTSASENAFLKELARTPTAAERKALSLIFGDSEDESERRNVVRRRKPTAGKPVLRGTPLAQSTPLRRPDGPTSAEVSFREPSEFELSLGVRYAAGAEATATPVATSPTSKKYTPASKQSTPSTPGADSAVGAGSPPDGREQPAIGLLPLSTECATRAGCRECQLQPLQVVLVRWSDANSKTVFVTGSFVNWNSKIPMRRDRVGWVVELRLPRGHHEYRFIVDGKWELDRGRLSTIHTKEKGIVNHVVHVN</sequence>
<feature type="non-terminal residue" evidence="7">
    <location>
        <position position="1"/>
    </location>
</feature>
<dbReference type="SUPFAM" id="SSF81296">
    <property type="entry name" value="E set domains"/>
    <property type="match status" value="1"/>
</dbReference>
<keyword evidence="8" id="KW-1185">Reference proteome</keyword>
<evidence type="ECO:0000313" key="7">
    <source>
        <dbReference type="EMBL" id="GMT25220.1"/>
    </source>
</evidence>
<feature type="region of interest" description="Disordered" evidence="4">
    <location>
        <begin position="276"/>
        <end position="323"/>
    </location>
</feature>
<feature type="transmembrane region" description="Helical" evidence="5">
    <location>
        <begin position="68"/>
        <end position="93"/>
    </location>
</feature>
<comment type="similarity">
    <text evidence="1">Belongs to the 5'-AMP-activated protein kinase beta subunit family.</text>
</comment>